<evidence type="ECO:0000256" key="3">
    <source>
        <dbReference type="ARBA" id="ARBA00022692"/>
    </source>
</evidence>
<feature type="transmembrane region" description="Helical" evidence="6">
    <location>
        <begin position="450"/>
        <end position="470"/>
    </location>
</feature>
<evidence type="ECO:0000256" key="2">
    <source>
        <dbReference type="ARBA" id="ARBA00022475"/>
    </source>
</evidence>
<feature type="transmembrane region" description="Helical" evidence="6">
    <location>
        <begin position="355"/>
        <end position="382"/>
    </location>
</feature>
<evidence type="ECO:0000256" key="6">
    <source>
        <dbReference type="SAM" id="Phobius"/>
    </source>
</evidence>
<dbReference type="PANTHER" id="PTHR30572:SF18">
    <property type="entry name" value="ABC-TYPE MACROLIDE FAMILY EXPORT SYSTEM PERMEASE COMPONENT 2"/>
    <property type="match status" value="1"/>
</dbReference>
<evidence type="ECO:0000313" key="9">
    <source>
        <dbReference type="EMBL" id="SDC41754.1"/>
    </source>
</evidence>
<keyword evidence="3 6" id="KW-0812">Transmembrane</keyword>
<feature type="transmembrane region" description="Helical" evidence="6">
    <location>
        <begin position="39"/>
        <end position="62"/>
    </location>
</feature>
<evidence type="ECO:0000256" key="4">
    <source>
        <dbReference type="ARBA" id="ARBA00022989"/>
    </source>
</evidence>
<keyword evidence="10" id="KW-1185">Reference proteome</keyword>
<name>A0A1G6LEW1_NIADE</name>
<sequence length="820" mass="91711">MAFLLVRWFVALTLHIIYIFTMLKNYLKTAWQNLRNHKAYVTINAIGLAVGIAACLLVFLLIQYETGFDNFHQNKERIYRIVSAIKTPEGMNYSQGSAYPVAGALQLDFPQLEQLARIYARRDKQITVLNDAGNAAQKKFKEQVFYADHAFFNMFNFPLLAGDPKTALSGTHTVVLSQATAEKYFGDWHTAIGKLIKYDNSPVFKVTGILQNPPANTDFPLQVVFSFKSVLQEDIATDWAALDGSLNTFVLLPKSMSAPQFAADLNAFVKRHTPAEYANQGYQLQPLGNIHFERAFGTFSGKTFSKELITALSLIGFFLLIIACINFINLATAQAANRSKEVGIRKVLGSSKKQLILQFLSETFLITLASVVIAIGIAWLALPLLNQLLQVSVKLRPDLSLMAFLGILMVSVTFLSGLYPAIVLSGFNPIAVLKNKMTSKTVGGFSMRRVLVVFQFAIAQILIIGTLIIVKQMDFFQNAAVGFDKEAIITVPMAYDTAGRAKADALKIQLQQQAGIKNVSQSAFSPMDQAGWDDDFIFDNATKKAGFKTDFKWADADYFNTYNIRFIAGAPYRPADSINGFVVNEMMTKKLGFKNPEGIIGKKISFWDGEIAAPVVGVVKDFNGYSLKEAMKPMVLSSNKMFYRIFNIKIQPQNARQTLATIEQLWNRTYPDFMYEYQFLDEKIAGFYKQERQISQLYQLFAGIAIFISCLGLYGFVSFMAVQRTKEVGVRKVLGASTGSIIYLFSKEFTLLIGIAFLIAMPVAYYIMYRWLQNFAYRVDIGVGIFLLTILIAEIIAWLTVGYRAVKAAVVNPVKSLRTE</sequence>
<dbReference type="InterPro" id="IPR025857">
    <property type="entry name" value="MacB_PCD"/>
</dbReference>
<dbReference type="PANTHER" id="PTHR30572">
    <property type="entry name" value="MEMBRANE COMPONENT OF TRANSPORTER-RELATED"/>
    <property type="match status" value="1"/>
</dbReference>
<evidence type="ECO:0000256" key="1">
    <source>
        <dbReference type="ARBA" id="ARBA00004651"/>
    </source>
</evidence>
<feature type="transmembrane region" description="Helical" evidence="6">
    <location>
        <begin position="308"/>
        <end position="330"/>
    </location>
</feature>
<evidence type="ECO:0000259" key="8">
    <source>
        <dbReference type="Pfam" id="PF12704"/>
    </source>
</evidence>
<protein>
    <submittedName>
        <fullName evidence="9">Duplicated orphan permease</fullName>
    </submittedName>
</protein>
<dbReference type="STRING" id="1285928.SAMN04487894_102324"/>
<gene>
    <name evidence="9" type="ORF">SAMN04487894_102324</name>
</gene>
<dbReference type="GO" id="GO:0005886">
    <property type="term" value="C:plasma membrane"/>
    <property type="evidence" value="ECO:0007669"/>
    <property type="project" value="UniProtKB-SubCell"/>
</dbReference>
<feature type="domain" description="ABC3 transporter permease C-terminal" evidence="7">
    <location>
        <begin position="700"/>
        <end position="807"/>
    </location>
</feature>
<feature type="domain" description="MacB-like periplasmic core" evidence="8">
    <location>
        <begin position="43"/>
        <end position="267"/>
    </location>
</feature>
<proteinExistence type="predicted"/>
<feature type="domain" description="ABC3 transporter permease C-terminal" evidence="7">
    <location>
        <begin position="314"/>
        <end position="429"/>
    </location>
</feature>
<keyword evidence="4 6" id="KW-1133">Transmembrane helix</keyword>
<dbReference type="Pfam" id="PF12704">
    <property type="entry name" value="MacB_PCD"/>
    <property type="match status" value="1"/>
</dbReference>
<dbReference type="InterPro" id="IPR003838">
    <property type="entry name" value="ABC3_permease_C"/>
</dbReference>
<comment type="subcellular location">
    <subcellularLocation>
        <location evidence="1">Cell membrane</location>
        <topology evidence="1">Multi-pass membrane protein</topology>
    </subcellularLocation>
</comment>
<feature type="transmembrane region" description="Helical" evidence="6">
    <location>
        <begin position="697"/>
        <end position="722"/>
    </location>
</feature>
<feature type="transmembrane region" description="Helical" evidence="6">
    <location>
        <begin position="781"/>
        <end position="801"/>
    </location>
</feature>
<feature type="transmembrane region" description="Helical" evidence="6">
    <location>
        <begin position="749"/>
        <end position="769"/>
    </location>
</feature>
<accession>A0A1G6LEW1</accession>
<keyword evidence="5 6" id="KW-0472">Membrane</keyword>
<keyword evidence="2" id="KW-1003">Cell membrane</keyword>
<reference evidence="10" key="1">
    <citation type="submission" date="2016-10" db="EMBL/GenBank/DDBJ databases">
        <authorList>
            <person name="Varghese N."/>
            <person name="Submissions S."/>
        </authorList>
    </citation>
    <scope>NUCLEOTIDE SEQUENCE [LARGE SCALE GENOMIC DNA]</scope>
    <source>
        <strain evidence="10">DSM 25811 / CCM 8410 / LMG 26954 / E90</strain>
    </source>
</reference>
<dbReference type="EMBL" id="FMZO01000002">
    <property type="protein sequence ID" value="SDC41754.1"/>
    <property type="molecule type" value="Genomic_DNA"/>
</dbReference>
<evidence type="ECO:0000259" key="7">
    <source>
        <dbReference type="Pfam" id="PF02687"/>
    </source>
</evidence>
<evidence type="ECO:0000256" key="5">
    <source>
        <dbReference type="ARBA" id="ARBA00023136"/>
    </source>
</evidence>
<feature type="transmembrane region" description="Helical" evidence="6">
    <location>
        <begin position="6"/>
        <end position="27"/>
    </location>
</feature>
<dbReference type="InterPro" id="IPR050250">
    <property type="entry name" value="Macrolide_Exporter_MacB"/>
</dbReference>
<feature type="transmembrane region" description="Helical" evidence="6">
    <location>
        <begin position="402"/>
        <end position="430"/>
    </location>
</feature>
<dbReference type="Pfam" id="PF02687">
    <property type="entry name" value="FtsX"/>
    <property type="match status" value="2"/>
</dbReference>
<dbReference type="GO" id="GO:0022857">
    <property type="term" value="F:transmembrane transporter activity"/>
    <property type="evidence" value="ECO:0007669"/>
    <property type="project" value="TreeGrafter"/>
</dbReference>
<organism evidence="9 10">
    <name type="scientific">Niabella drilacis (strain DSM 25811 / CCM 8410 / CCUG 62505 / LMG 26954 / E90)</name>
    <dbReference type="NCBI Taxonomy" id="1285928"/>
    <lineage>
        <taxon>Bacteria</taxon>
        <taxon>Pseudomonadati</taxon>
        <taxon>Bacteroidota</taxon>
        <taxon>Chitinophagia</taxon>
        <taxon>Chitinophagales</taxon>
        <taxon>Chitinophagaceae</taxon>
        <taxon>Niabella</taxon>
    </lineage>
</organism>
<dbReference type="Proteomes" id="UP000198757">
    <property type="component" value="Unassembled WGS sequence"/>
</dbReference>
<dbReference type="AlphaFoldDB" id="A0A1G6LEW1"/>
<evidence type="ECO:0000313" key="10">
    <source>
        <dbReference type="Proteomes" id="UP000198757"/>
    </source>
</evidence>